<proteinExistence type="predicted"/>
<dbReference type="PANTHER" id="PTHR15710">
    <property type="entry name" value="E3 UBIQUITIN-PROTEIN LIGASE PRAJA"/>
    <property type="match status" value="1"/>
</dbReference>
<dbReference type="GO" id="GO:0061630">
    <property type="term" value="F:ubiquitin protein ligase activity"/>
    <property type="evidence" value="ECO:0007669"/>
    <property type="project" value="UniProtKB-EC"/>
</dbReference>
<dbReference type="Pfam" id="PF13639">
    <property type="entry name" value="zf-RING_2"/>
    <property type="match status" value="1"/>
</dbReference>
<evidence type="ECO:0000256" key="7">
    <source>
        <dbReference type="ARBA" id="ARBA00022833"/>
    </source>
</evidence>
<protein>
    <recommendedName>
        <fullName evidence="2">RING-type E3 ubiquitin transferase</fullName>
        <ecNumber evidence="2">2.3.2.27</ecNumber>
    </recommendedName>
</protein>
<comment type="caution">
    <text evidence="11">The sequence shown here is derived from an EMBL/GenBank/DDBJ whole genome shotgun (WGS) entry which is preliminary data.</text>
</comment>
<keyword evidence="6" id="KW-0833">Ubl conjugation pathway</keyword>
<dbReference type="SMART" id="SM00184">
    <property type="entry name" value="RING"/>
    <property type="match status" value="1"/>
</dbReference>
<evidence type="ECO:0000259" key="10">
    <source>
        <dbReference type="PROSITE" id="PS50089"/>
    </source>
</evidence>
<comment type="catalytic activity">
    <reaction evidence="1">
        <text>S-ubiquitinyl-[E2 ubiquitin-conjugating enzyme]-L-cysteine + [acceptor protein]-L-lysine = [E2 ubiquitin-conjugating enzyme]-L-cysteine + N(6)-ubiquitinyl-[acceptor protein]-L-lysine.</text>
        <dbReference type="EC" id="2.3.2.27"/>
    </reaction>
</comment>
<feature type="region of interest" description="Disordered" evidence="9">
    <location>
        <begin position="122"/>
        <end position="141"/>
    </location>
</feature>
<feature type="region of interest" description="Disordered" evidence="9">
    <location>
        <begin position="1"/>
        <end position="39"/>
    </location>
</feature>
<dbReference type="AlphaFoldDB" id="A0AAV7GDY7"/>
<evidence type="ECO:0000256" key="5">
    <source>
        <dbReference type="ARBA" id="ARBA00022771"/>
    </source>
</evidence>
<evidence type="ECO:0000313" key="12">
    <source>
        <dbReference type="Proteomes" id="UP000775213"/>
    </source>
</evidence>
<evidence type="ECO:0000256" key="2">
    <source>
        <dbReference type="ARBA" id="ARBA00012483"/>
    </source>
</evidence>
<evidence type="ECO:0000256" key="9">
    <source>
        <dbReference type="SAM" id="MobiDB-lite"/>
    </source>
</evidence>
<sequence length="358" mass="40670">MAHSEHLFLPFEELNDEDDGQERLTPSDPGDAIPDWGADDFFVGRRSSASGSNEFSRAQPLGHEGIRIVEFGSEADTDEQIVAIGDSSFGYEADLPFCWECLHVEEEMNDPVEEFEWEDVSDRIDVENPNPNTEEGEDSDRNVEWEVLLSMNRNEAESVFVEEQEGFAYASDYEVLFDQFGGHGGSEWMKSGRPAAKSVVENLPSVLLTAEDVAKKNTNCAVCKDEISLSEEVKRLPCLHYYHEYCIVPWLARKNTCPLCRYELPSNDTSDAIIIGEEEEAQARFYQGLGEKHLSAALERTSKFKDCDTSWKQQSLMLSIEICGSRNLQQNRMVVDMNGCRFEFESRHMNNELLLKKN</sequence>
<evidence type="ECO:0000256" key="8">
    <source>
        <dbReference type="PROSITE-ProRule" id="PRU00175"/>
    </source>
</evidence>
<keyword evidence="5 8" id="KW-0863">Zinc-finger</keyword>
<dbReference type="PROSITE" id="PS50089">
    <property type="entry name" value="ZF_RING_2"/>
    <property type="match status" value="1"/>
</dbReference>
<dbReference type="Gene3D" id="3.30.40.10">
    <property type="entry name" value="Zinc/RING finger domain, C3HC4 (zinc finger)"/>
    <property type="match status" value="1"/>
</dbReference>
<evidence type="ECO:0000256" key="4">
    <source>
        <dbReference type="ARBA" id="ARBA00022723"/>
    </source>
</evidence>
<evidence type="ECO:0000313" key="11">
    <source>
        <dbReference type="EMBL" id="KAH0453889.1"/>
    </source>
</evidence>
<evidence type="ECO:0000256" key="1">
    <source>
        <dbReference type="ARBA" id="ARBA00000900"/>
    </source>
</evidence>
<dbReference type="EC" id="2.3.2.27" evidence="2"/>
<organism evidence="11 12">
    <name type="scientific">Dendrobium chrysotoxum</name>
    <name type="common">Orchid</name>
    <dbReference type="NCBI Taxonomy" id="161865"/>
    <lineage>
        <taxon>Eukaryota</taxon>
        <taxon>Viridiplantae</taxon>
        <taxon>Streptophyta</taxon>
        <taxon>Embryophyta</taxon>
        <taxon>Tracheophyta</taxon>
        <taxon>Spermatophyta</taxon>
        <taxon>Magnoliopsida</taxon>
        <taxon>Liliopsida</taxon>
        <taxon>Asparagales</taxon>
        <taxon>Orchidaceae</taxon>
        <taxon>Epidendroideae</taxon>
        <taxon>Malaxideae</taxon>
        <taxon>Dendrobiinae</taxon>
        <taxon>Dendrobium</taxon>
    </lineage>
</organism>
<dbReference type="InterPro" id="IPR001841">
    <property type="entry name" value="Znf_RING"/>
</dbReference>
<gene>
    <name evidence="11" type="ORF">IEQ34_018213</name>
</gene>
<evidence type="ECO:0000256" key="3">
    <source>
        <dbReference type="ARBA" id="ARBA00022679"/>
    </source>
</evidence>
<dbReference type="SUPFAM" id="SSF57850">
    <property type="entry name" value="RING/U-box"/>
    <property type="match status" value="1"/>
</dbReference>
<dbReference type="GO" id="GO:0005737">
    <property type="term" value="C:cytoplasm"/>
    <property type="evidence" value="ECO:0007669"/>
    <property type="project" value="TreeGrafter"/>
</dbReference>
<accession>A0AAV7GDY7</accession>
<keyword evidence="3" id="KW-0808">Transferase</keyword>
<feature type="domain" description="RING-type" evidence="10">
    <location>
        <begin position="220"/>
        <end position="261"/>
    </location>
</feature>
<keyword evidence="12" id="KW-1185">Reference proteome</keyword>
<dbReference type="GO" id="GO:0016567">
    <property type="term" value="P:protein ubiquitination"/>
    <property type="evidence" value="ECO:0007669"/>
    <property type="project" value="TreeGrafter"/>
</dbReference>
<dbReference type="FunFam" id="3.30.40.10:FF:000127">
    <property type="entry name" value="E3 ubiquitin-protein ligase RNF181"/>
    <property type="match status" value="1"/>
</dbReference>
<reference evidence="11 12" key="1">
    <citation type="journal article" date="2021" name="Hortic Res">
        <title>Chromosome-scale assembly of the Dendrobium chrysotoxum genome enhances the understanding of orchid evolution.</title>
        <authorList>
            <person name="Zhang Y."/>
            <person name="Zhang G.Q."/>
            <person name="Zhang D."/>
            <person name="Liu X.D."/>
            <person name="Xu X.Y."/>
            <person name="Sun W.H."/>
            <person name="Yu X."/>
            <person name="Zhu X."/>
            <person name="Wang Z.W."/>
            <person name="Zhao X."/>
            <person name="Zhong W.Y."/>
            <person name="Chen H."/>
            <person name="Yin W.L."/>
            <person name="Huang T."/>
            <person name="Niu S.C."/>
            <person name="Liu Z.J."/>
        </authorList>
    </citation>
    <scope>NUCLEOTIDE SEQUENCE [LARGE SCALE GENOMIC DNA]</scope>
    <source>
        <strain evidence="11">Lindl</strain>
    </source>
</reference>
<dbReference type="EMBL" id="JAGFBR010000016">
    <property type="protein sequence ID" value="KAH0453889.1"/>
    <property type="molecule type" value="Genomic_DNA"/>
</dbReference>
<keyword evidence="7" id="KW-0862">Zinc</keyword>
<evidence type="ECO:0000256" key="6">
    <source>
        <dbReference type="ARBA" id="ARBA00022786"/>
    </source>
</evidence>
<keyword evidence="4" id="KW-0479">Metal-binding</keyword>
<dbReference type="InterPro" id="IPR013083">
    <property type="entry name" value="Znf_RING/FYVE/PHD"/>
</dbReference>
<name>A0AAV7GDY7_DENCH</name>
<dbReference type="GO" id="GO:0008270">
    <property type="term" value="F:zinc ion binding"/>
    <property type="evidence" value="ECO:0007669"/>
    <property type="project" value="UniProtKB-KW"/>
</dbReference>
<dbReference type="Proteomes" id="UP000775213">
    <property type="component" value="Unassembled WGS sequence"/>
</dbReference>
<dbReference type="PANTHER" id="PTHR15710:SF108">
    <property type="entry name" value="OS03G0286100 PROTEIN"/>
    <property type="match status" value="1"/>
</dbReference>